<dbReference type="NCBIfam" id="TIGR03897">
    <property type="entry name" value="lanti_2_LanM"/>
    <property type="match status" value="1"/>
</dbReference>
<dbReference type="CDD" id="cd04792">
    <property type="entry name" value="LanM-like"/>
    <property type="match status" value="1"/>
</dbReference>
<evidence type="ECO:0000313" key="3">
    <source>
        <dbReference type="Proteomes" id="UP000660680"/>
    </source>
</evidence>
<evidence type="ECO:0000313" key="2">
    <source>
        <dbReference type="EMBL" id="GGS57138.1"/>
    </source>
</evidence>
<proteinExistence type="predicted"/>
<gene>
    <name evidence="2" type="ORF">GCM10010171_60100</name>
</gene>
<dbReference type="InterPro" id="IPR007822">
    <property type="entry name" value="LANC-like"/>
</dbReference>
<dbReference type="InterPro" id="IPR025410">
    <property type="entry name" value="Lant_dehyd"/>
</dbReference>
<dbReference type="AlphaFoldDB" id="A0A918GRM9"/>
<keyword evidence="3" id="KW-1185">Reference proteome</keyword>
<name>A0A918GRM9_9PSEU</name>
<dbReference type="InterPro" id="IPR017146">
    <property type="entry name" value="Lanti_2_LanM"/>
</dbReference>
<dbReference type="GO" id="GO:0005975">
    <property type="term" value="P:carbohydrate metabolic process"/>
    <property type="evidence" value="ECO:0007669"/>
    <property type="project" value="InterPro"/>
</dbReference>
<feature type="domain" description="Lantibiotic biosynthesis protein dehydration" evidence="1">
    <location>
        <begin position="109"/>
        <end position="472"/>
    </location>
</feature>
<reference evidence="2" key="2">
    <citation type="submission" date="2020-09" db="EMBL/GenBank/DDBJ databases">
        <authorList>
            <person name="Sun Q."/>
            <person name="Ohkuma M."/>
        </authorList>
    </citation>
    <scope>NUCLEOTIDE SEQUENCE</scope>
    <source>
        <strain evidence="2">JCM 3276</strain>
    </source>
</reference>
<reference evidence="2" key="1">
    <citation type="journal article" date="2014" name="Int. J. Syst. Evol. Microbiol.">
        <title>Complete genome sequence of Corynebacterium casei LMG S-19264T (=DSM 44701T), isolated from a smear-ripened cheese.</title>
        <authorList>
            <consortium name="US DOE Joint Genome Institute (JGI-PGF)"/>
            <person name="Walter F."/>
            <person name="Albersmeier A."/>
            <person name="Kalinowski J."/>
            <person name="Ruckert C."/>
        </authorList>
    </citation>
    <scope>NUCLEOTIDE SEQUENCE</scope>
    <source>
        <strain evidence="2">JCM 3276</strain>
    </source>
</reference>
<dbReference type="InterPro" id="IPR012341">
    <property type="entry name" value="6hp_glycosidase-like_sf"/>
</dbReference>
<dbReference type="Gene3D" id="1.50.10.10">
    <property type="match status" value="1"/>
</dbReference>
<dbReference type="SUPFAM" id="SSF158745">
    <property type="entry name" value="LanC-like"/>
    <property type="match status" value="1"/>
</dbReference>
<dbReference type="GO" id="GO:0031179">
    <property type="term" value="P:peptide modification"/>
    <property type="evidence" value="ECO:0007669"/>
    <property type="project" value="InterPro"/>
</dbReference>
<evidence type="ECO:0000259" key="1">
    <source>
        <dbReference type="Pfam" id="PF13575"/>
    </source>
</evidence>
<dbReference type="EMBL" id="BMRB01000009">
    <property type="protein sequence ID" value="GGS57138.1"/>
    <property type="molecule type" value="Genomic_DNA"/>
</dbReference>
<dbReference type="SMART" id="SM01260">
    <property type="entry name" value="LANC_like"/>
    <property type="match status" value="1"/>
</dbReference>
<dbReference type="Proteomes" id="UP000660680">
    <property type="component" value="Unassembled WGS sequence"/>
</dbReference>
<protein>
    <recommendedName>
        <fullName evidence="1">Lantibiotic biosynthesis protein dehydration domain-containing protein</fullName>
    </recommendedName>
</protein>
<dbReference type="Pfam" id="PF13575">
    <property type="entry name" value="DUF4135"/>
    <property type="match status" value="1"/>
</dbReference>
<accession>A0A918GRM9</accession>
<dbReference type="Pfam" id="PF05147">
    <property type="entry name" value="LANC_like"/>
    <property type="match status" value="1"/>
</dbReference>
<organism evidence="2 3">
    <name type="scientific">Actinokineospora fastidiosa</name>
    <dbReference type="NCBI Taxonomy" id="1816"/>
    <lineage>
        <taxon>Bacteria</taxon>
        <taxon>Bacillati</taxon>
        <taxon>Actinomycetota</taxon>
        <taxon>Actinomycetes</taxon>
        <taxon>Pseudonocardiales</taxon>
        <taxon>Pseudonocardiaceae</taxon>
        <taxon>Actinokineospora</taxon>
    </lineage>
</organism>
<comment type="caution">
    <text evidence="2">The sequence shown here is derived from an EMBL/GenBank/DDBJ whole genome shotgun (WGS) entry which is preliminary data.</text>
</comment>
<dbReference type="PIRSF" id="PIRSF037228">
    <property type="entry name" value="Lant_mod_RumM"/>
    <property type="match status" value="1"/>
</dbReference>
<sequence length="886" mass="91333">MQFVESALSQAFSVTQTGDDDPCAPFGRVLSPFVGAAVELLRGKTETLPGIDLPAVLADTAADLTRRLGAISARTFVYEMHSGQSALTGADRFAEFLRGVDLRALLARYPVLARVIARTCMTTVEATAELLTRLAADRAAVVGLVGGDPGPLVGLRAGAGDRHRGGRSATLLAFADGRGVAYQPRPLELHARFGDLVAWLDGHVGLGLRTAACVVRPGYGWVERVEHAPCASAREVELFYRRQGALLALLYALDATDIHYENLIAVGAQPVLVDVETLFHPAFPAPSATGPDPAEAALAASVARTALVPVMAYGEGGALDVSGLGAAGGEYPVPVTRWVDAGTDAMRLERVRVPFTGGAHRPVLDGRPADPADHLPALLSGFRAAYDAIADHAAPYAGLLARCADAETRVVLRHTHRYADLLTDATHPDLLRSHADRDRLFALLRAEPAGVPDVVEHEIAELRAGDVPTFRAKPSSRHIWTGTGACLPYRLPRTGLRAATDKLARMGPVDRRAQEWVIRAAFATRGAPVRHEFVPGQAVEDGEFTADAALAAAVAIAEDIARRAVHGPGRVNWLGVEPMDDRFWTVLPMGAGLLHGYCGVALFLAQAGVLADRPDLRALAADAVAPSAALLDRFAADPGLARMAGGGMAGAGGVGYALARLAVLLDADDLRAAAAASVPVIASATDPDTPSVHDGVAGALLACLAIGTQAALTLADALADRLAALAPATPGFLHGAAGVGHALLAAGRPDGHRFLDAASVADVPDAGWCAGRAGIALACAHAGRPVPFAAPGPSADASPCHGETGVLTALAALAGRAVAARRGAHLLTRTPPGPRGGAPSGIATPGLLTGAAGVGHGLLHLAFPASVPSVLLFAPEERDRHTAKEG</sequence>